<dbReference type="Proteomes" id="UP000054032">
    <property type="component" value="Unassembled WGS sequence"/>
</dbReference>
<proteinExistence type="predicted"/>
<evidence type="ECO:0000313" key="1">
    <source>
        <dbReference type="EMBL" id="EUC46603.1"/>
    </source>
</evidence>
<evidence type="ECO:0000313" key="2">
    <source>
        <dbReference type="Proteomes" id="UP000054032"/>
    </source>
</evidence>
<keyword evidence="2" id="KW-1185">Reference proteome</keyword>
<dbReference type="KEGG" id="bor:COCMIDRAFT_92414"/>
<dbReference type="RefSeq" id="XP_007686932.1">
    <property type="nucleotide sequence ID" value="XM_007688742.1"/>
</dbReference>
<gene>
    <name evidence="1" type="ORF">COCMIDRAFT_92414</name>
</gene>
<reference evidence="1 2" key="1">
    <citation type="journal article" date="2013" name="PLoS Genet.">
        <title>Comparative genome structure, secondary metabolite, and effector coding capacity across Cochliobolus pathogens.</title>
        <authorList>
            <person name="Condon B.J."/>
            <person name="Leng Y."/>
            <person name="Wu D."/>
            <person name="Bushley K.E."/>
            <person name="Ohm R.A."/>
            <person name="Otillar R."/>
            <person name="Martin J."/>
            <person name="Schackwitz W."/>
            <person name="Grimwood J."/>
            <person name="MohdZainudin N."/>
            <person name="Xue C."/>
            <person name="Wang R."/>
            <person name="Manning V.A."/>
            <person name="Dhillon B."/>
            <person name="Tu Z.J."/>
            <person name="Steffenson B.J."/>
            <person name="Salamov A."/>
            <person name="Sun H."/>
            <person name="Lowry S."/>
            <person name="LaButti K."/>
            <person name="Han J."/>
            <person name="Copeland A."/>
            <person name="Lindquist E."/>
            <person name="Barry K."/>
            <person name="Schmutz J."/>
            <person name="Baker S.E."/>
            <person name="Ciuffetti L.M."/>
            <person name="Grigoriev I.V."/>
            <person name="Zhong S."/>
            <person name="Turgeon B.G."/>
        </authorList>
    </citation>
    <scope>NUCLEOTIDE SEQUENCE [LARGE SCALE GENOMIC DNA]</scope>
    <source>
        <strain evidence="1 2">ATCC 44560</strain>
    </source>
</reference>
<dbReference type="AlphaFoldDB" id="W6Z9Z7"/>
<feature type="non-terminal residue" evidence="1">
    <location>
        <position position="1"/>
    </location>
</feature>
<dbReference type="HOGENOM" id="CLU_1340328_0_0_1"/>
<dbReference type="OrthoDB" id="3685192at2759"/>
<dbReference type="GeneID" id="19128071"/>
<organism evidence="1 2">
    <name type="scientific">Bipolaris oryzae ATCC 44560</name>
    <dbReference type="NCBI Taxonomy" id="930090"/>
    <lineage>
        <taxon>Eukaryota</taxon>
        <taxon>Fungi</taxon>
        <taxon>Dikarya</taxon>
        <taxon>Ascomycota</taxon>
        <taxon>Pezizomycotina</taxon>
        <taxon>Dothideomycetes</taxon>
        <taxon>Pleosporomycetidae</taxon>
        <taxon>Pleosporales</taxon>
        <taxon>Pleosporineae</taxon>
        <taxon>Pleosporaceae</taxon>
        <taxon>Bipolaris</taxon>
    </lineage>
</organism>
<accession>W6Z9Z7</accession>
<dbReference type="EMBL" id="KI963964">
    <property type="protein sequence ID" value="EUC46603.1"/>
    <property type="molecule type" value="Genomic_DNA"/>
</dbReference>
<sequence length="198" mass="23049">RVACIYNRIKNSAHLVPYSEANPCSSTMPNRESMFFRKQTHFASPRPTRFIDGTSTVRFMEQNLTVPESINNRKVRKSAPIIPKQLYPNPNPGVASHYIRRKPLLHAAQNPARTVNKRASTRDSSILLPPLHIRRSLEIPRRALCFEDFVPEHKLKTWHEVDDDERRSTHTNSLSILIANIIDKVRYQVRKITRYTRL</sequence>
<name>W6Z9Z7_COCMI</name>
<protein>
    <submittedName>
        <fullName evidence="1">Uncharacterized protein</fullName>
    </submittedName>
</protein>